<protein>
    <submittedName>
        <fullName evidence="1">Ankyrin repeat domain-containing protein</fullName>
    </submittedName>
</protein>
<dbReference type="EMBL" id="SHMG01000006">
    <property type="protein sequence ID" value="TAA41547.1"/>
    <property type="molecule type" value="Genomic_DNA"/>
</dbReference>
<evidence type="ECO:0000313" key="2">
    <source>
        <dbReference type="Proteomes" id="UP000294164"/>
    </source>
</evidence>
<name>A0A4Q8M2W8_9GAMM</name>
<proteinExistence type="predicted"/>
<organism evidence="1 2">
    <name type="scientific">Pseudoxanthomonas winnipegensis</name>
    <dbReference type="NCBI Taxonomy" id="2480810"/>
    <lineage>
        <taxon>Bacteria</taxon>
        <taxon>Pseudomonadati</taxon>
        <taxon>Pseudomonadota</taxon>
        <taxon>Gammaproteobacteria</taxon>
        <taxon>Lysobacterales</taxon>
        <taxon>Lysobacteraceae</taxon>
        <taxon>Pseudoxanthomonas</taxon>
    </lineage>
</organism>
<dbReference type="Proteomes" id="UP000294164">
    <property type="component" value="Unassembled WGS sequence"/>
</dbReference>
<accession>A0A4Q8M2W8</accession>
<comment type="caution">
    <text evidence="1">The sequence shown here is derived from an EMBL/GenBank/DDBJ whole genome shotgun (WGS) entry which is preliminary data.</text>
</comment>
<dbReference type="AlphaFoldDB" id="A0A4Q8M2W8"/>
<reference evidence="1 2" key="1">
    <citation type="submission" date="2019-02" db="EMBL/GenBank/DDBJ databases">
        <title>WGS of Pseudoxanthomonas species novum from clinical isolates.</title>
        <authorList>
            <person name="Bernier A.-M."/>
            <person name="Bernard K."/>
            <person name="Vachon A."/>
        </authorList>
    </citation>
    <scope>NUCLEOTIDE SEQUENCE [LARGE SCALE GENOMIC DNA]</scope>
    <source>
        <strain evidence="1 2">NML130969</strain>
    </source>
</reference>
<gene>
    <name evidence="1" type="ORF">EA655_11435</name>
</gene>
<dbReference type="InterPro" id="IPR036770">
    <property type="entry name" value="Ankyrin_rpt-contain_sf"/>
</dbReference>
<dbReference type="Gene3D" id="1.25.40.20">
    <property type="entry name" value="Ankyrin repeat-containing domain"/>
    <property type="match status" value="1"/>
</dbReference>
<dbReference type="OrthoDB" id="9812708at2"/>
<dbReference type="SUPFAM" id="SSF48403">
    <property type="entry name" value="Ankyrin repeat"/>
    <property type="match status" value="1"/>
</dbReference>
<evidence type="ECO:0000313" key="1">
    <source>
        <dbReference type="EMBL" id="TAA41547.1"/>
    </source>
</evidence>
<sequence length="306" mass="34715">MTYEDDFFQRWFQAGADLTAEFVRKQSILHLAPGYRVPELIQMGADIHYQDKDGRTALFTQDPEGINHLLDAGADVNHKDHEGCTALTNAALNVWVDLSNEECVTLAKRGGLIIRPTEDQEWEETINIVWRDVFQYKLWPLAHILVDQVPLLSLTHDDVDFFCEFADYEYMQFFNVDGVSFMSAGQGAHMEVTKQDGYALAYNIDGQRHALPCTTIEDMAHACLIHSTHCKQFSVNPILKQGQDFIDAQSEAFTETIRVMPLMRIYGIHLDYDNAAESISKAKMLDAVQQQGPVTQQAAPVRARRM</sequence>
<dbReference type="RefSeq" id="WP_130534706.1">
    <property type="nucleotide sequence ID" value="NZ_SHMG01000006.1"/>
</dbReference>